<evidence type="ECO:0000313" key="1">
    <source>
        <dbReference type="EMBL" id="KAK1598416.1"/>
    </source>
</evidence>
<dbReference type="RefSeq" id="XP_060419121.1">
    <property type="nucleotide sequence ID" value="XM_060552182.1"/>
</dbReference>
<organism evidence="1 2">
    <name type="scientific">Colletotrichum navitas</name>
    <dbReference type="NCBI Taxonomy" id="681940"/>
    <lineage>
        <taxon>Eukaryota</taxon>
        <taxon>Fungi</taxon>
        <taxon>Dikarya</taxon>
        <taxon>Ascomycota</taxon>
        <taxon>Pezizomycotina</taxon>
        <taxon>Sordariomycetes</taxon>
        <taxon>Hypocreomycetidae</taxon>
        <taxon>Glomerellales</taxon>
        <taxon>Glomerellaceae</taxon>
        <taxon>Colletotrichum</taxon>
        <taxon>Colletotrichum graminicola species complex</taxon>
    </lineage>
</organism>
<gene>
    <name evidence="1" type="ORF">LY79DRAFT_288056</name>
</gene>
<proteinExistence type="predicted"/>
<name>A0AAD8VAZ4_9PEZI</name>
<dbReference type="GeneID" id="85436422"/>
<dbReference type="EMBL" id="JAHLJV010000005">
    <property type="protein sequence ID" value="KAK1598416.1"/>
    <property type="molecule type" value="Genomic_DNA"/>
</dbReference>
<dbReference type="AlphaFoldDB" id="A0AAD8VAZ4"/>
<accession>A0AAD8VAZ4</accession>
<sequence>MGKMIVEVRSAILASQRQESGQYCAARSFPLPEAGNNSREGERLSLRMRHVQFKVGYACLPAIVLTNGTTKPDDHFALGDNNEFFEASVETFIRCWSFPSYKPLSSPFYSRWLEGVSRPGLGKGIEKLLNMLSRLTLPDSPHKKTICFPLARR</sequence>
<comment type="caution">
    <text evidence="1">The sequence shown here is derived from an EMBL/GenBank/DDBJ whole genome shotgun (WGS) entry which is preliminary data.</text>
</comment>
<keyword evidence="2" id="KW-1185">Reference proteome</keyword>
<protein>
    <submittedName>
        <fullName evidence="1">Uncharacterized protein</fullName>
    </submittedName>
</protein>
<dbReference type="Proteomes" id="UP001230504">
    <property type="component" value="Unassembled WGS sequence"/>
</dbReference>
<evidence type="ECO:0000313" key="2">
    <source>
        <dbReference type="Proteomes" id="UP001230504"/>
    </source>
</evidence>
<reference evidence="1" key="1">
    <citation type="submission" date="2021-06" db="EMBL/GenBank/DDBJ databases">
        <title>Comparative genomics, transcriptomics and evolutionary studies reveal genomic signatures of adaptation to plant cell wall in hemibiotrophic fungi.</title>
        <authorList>
            <consortium name="DOE Joint Genome Institute"/>
            <person name="Baroncelli R."/>
            <person name="Diaz J.F."/>
            <person name="Benocci T."/>
            <person name="Peng M."/>
            <person name="Battaglia E."/>
            <person name="Haridas S."/>
            <person name="Andreopoulos W."/>
            <person name="Labutti K."/>
            <person name="Pangilinan J."/>
            <person name="Floch G.L."/>
            <person name="Makela M.R."/>
            <person name="Henrissat B."/>
            <person name="Grigoriev I.V."/>
            <person name="Crouch J.A."/>
            <person name="De Vries R.P."/>
            <person name="Sukno S.A."/>
            <person name="Thon M.R."/>
        </authorList>
    </citation>
    <scope>NUCLEOTIDE SEQUENCE</scope>
    <source>
        <strain evidence="1">CBS 125086</strain>
    </source>
</reference>